<dbReference type="EMBL" id="KV428052">
    <property type="protein sequence ID" value="KZT39070.1"/>
    <property type="molecule type" value="Genomic_DNA"/>
</dbReference>
<evidence type="ECO:0000256" key="5">
    <source>
        <dbReference type="ARBA" id="ARBA00023004"/>
    </source>
</evidence>
<dbReference type="Pfam" id="PF00067">
    <property type="entry name" value="p450"/>
    <property type="match status" value="1"/>
</dbReference>
<dbReference type="PRINTS" id="PR00465">
    <property type="entry name" value="EP450IV"/>
</dbReference>
<evidence type="ECO:0000256" key="2">
    <source>
        <dbReference type="ARBA" id="ARBA00010617"/>
    </source>
</evidence>
<gene>
    <name evidence="7" type="ORF">SISSUDRAFT_1061468</name>
</gene>
<comment type="similarity">
    <text evidence="2">Belongs to the cytochrome P450 family.</text>
</comment>
<dbReference type="SUPFAM" id="SSF48264">
    <property type="entry name" value="Cytochrome P450"/>
    <property type="match status" value="1"/>
</dbReference>
<protein>
    <submittedName>
        <fullName evidence="7">Cytochrome P450</fullName>
    </submittedName>
</protein>
<keyword evidence="8" id="KW-1185">Reference proteome</keyword>
<proteinExistence type="inferred from homology"/>
<sequence length="534" mass="60045">MNSSYPTLLSPSPIAKAQSMWLGLFETSQSLPEWRVWAFAAIMALVGLSAAVMGRRASQPRLPTIGPSGYLGSWITAVRGALNLHAVMEEGYKKYKGKAFMIPELGGWRVILTGPELVTELKNAPSDVMSWADAMRDIIQTPYTLGEEVEEAPIHTEIVRGPLTKNISSFFPHIIDELEVAIPLLVPENEKDSEGWISVLGFETSIQTVARLLHRIFVGAPLCRDTEYLGVMTDFTKWVMITATIVSLFPEFLKPYVARIIGTRDRQTNAVVKHTRELIEQRLKLKKGKDDKFEEAPDDAITWFMDIVPDRELNPFHLSRRLLSANFGSMHTTSLSTTHTLLHLAEKVEYQEPLRQEVEAAVAELGWTREAIARCVKLDSFIKESQRLTGLGTTSMTRRSRRDYTFSDGSFVPAGTTISAAASWIHLDPEYYGEDAHEFDGFRFSKQAEADVESGKSHYSLITMSPEFLLWGYGKHACSGRYLAANIMKTIFAYILLNYEIRLPEGYQPRIISFGSNRIPDMAAKVLLRKRVDA</sequence>
<evidence type="ECO:0000313" key="8">
    <source>
        <dbReference type="Proteomes" id="UP000076798"/>
    </source>
</evidence>
<dbReference type="CDD" id="cd11041">
    <property type="entry name" value="CYP503A1-like"/>
    <property type="match status" value="1"/>
</dbReference>
<dbReference type="InterPro" id="IPR001128">
    <property type="entry name" value="Cyt_P450"/>
</dbReference>
<keyword evidence="3 6" id="KW-0479">Metal-binding</keyword>
<dbReference type="GO" id="GO:0020037">
    <property type="term" value="F:heme binding"/>
    <property type="evidence" value="ECO:0007669"/>
    <property type="project" value="InterPro"/>
</dbReference>
<evidence type="ECO:0000256" key="3">
    <source>
        <dbReference type="ARBA" id="ARBA00022723"/>
    </source>
</evidence>
<evidence type="ECO:0000313" key="7">
    <source>
        <dbReference type="EMBL" id="KZT39070.1"/>
    </source>
</evidence>
<reference evidence="7 8" key="1">
    <citation type="journal article" date="2016" name="Mol. Biol. Evol.">
        <title>Comparative Genomics of Early-Diverging Mushroom-Forming Fungi Provides Insights into the Origins of Lignocellulose Decay Capabilities.</title>
        <authorList>
            <person name="Nagy L.G."/>
            <person name="Riley R."/>
            <person name="Tritt A."/>
            <person name="Adam C."/>
            <person name="Daum C."/>
            <person name="Floudas D."/>
            <person name="Sun H."/>
            <person name="Yadav J.S."/>
            <person name="Pangilinan J."/>
            <person name="Larsson K.H."/>
            <person name="Matsuura K."/>
            <person name="Barry K."/>
            <person name="Labutti K."/>
            <person name="Kuo R."/>
            <person name="Ohm R.A."/>
            <person name="Bhattacharya S.S."/>
            <person name="Shirouzu T."/>
            <person name="Yoshinaga Y."/>
            <person name="Martin F.M."/>
            <person name="Grigoriev I.V."/>
            <person name="Hibbett D.S."/>
        </authorList>
    </citation>
    <scope>NUCLEOTIDE SEQUENCE [LARGE SCALE GENOMIC DNA]</scope>
    <source>
        <strain evidence="7 8">HHB10207 ss-3</strain>
    </source>
</reference>
<organism evidence="7 8">
    <name type="scientific">Sistotremastrum suecicum HHB10207 ss-3</name>
    <dbReference type="NCBI Taxonomy" id="1314776"/>
    <lineage>
        <taxon>Eukaryota</taxon>
        <taxon>Fungi</taxon>
        <taxon>Dikarya</taxon>
        <taxon>Basidiomycota</taxon>
        <taxon>Agaricomycotina</taxon>
        <taxon>Agaricomycetes</taxon>
        <taxon>Sistotremastrales</taxon>
        <taxon>Sistotremastraceae</taxon>
        <taxon>Sistotremastrum</taxon>
    </lineage>
</organism>
<keyword evidence="5 6" id="KW-0408">Iron</keyword>
<keyword evidence="4" id="KW-0560">Oxidoreductase</keyword>
<dbReference type="GO" id="GO:0016705">
    <property type="term" value="F:oxidoreductase activity, acting on paired donors, with incorporation or reduction of molecular oxygen"/>
    <property type="evidence" value="ECO:0007669"/>
    <property type="project" value="InterPro"/>
</dbReference>
<dbReference type="Gene3D" id="1.10.630.10">
    <property type="entry name" value="Cytochrome P450"/>
    <property type="match status" value="1"/>
</dbReference>
<dbReference type="STRING" id="1314776.A0A166DZX0"/>
<accession>A0A166DZX0</accession>
<dbReference type="Proteomes" id="UP000076798">
    <property type="component" value="Unassembled WGS sequence"/>
</dbReference>
<comment type="cofactor">
    <cofactor evidence="1 6">
        <name>heme</name>
        <dbReference type="ChEBI" id="CHEBI:30413"/>
    </cofactor>
</comment>
<keyword evidence="6" id="KW-0349">Heme</keyword>
<feature type="binding site" description="axial binding residue" evidence="6">
    <location>
        <position position="478"/>
    </location>
    <ligand>
        <name>heme</name>
        <dbReference type="ChEBI" id="CHEBI:30413"/>
    </ligand>
    <ligandPart>
        <name>Fe</name>
        <dbReference type="ChEBI" id="CHEBI:18248"/>
    </ligandPart>
</feature>
<dbReference type="OrthoDB" id="1844152at2759"/>
<evidence type="ECO:0000256" key="1">
    <source>
        <dbReference type="ARBA" id="ARBA00001971"/>
    </source>
</evidence>
<dbReference type="PANTHER" id="PTHR46206">
    <property type="entry name" value="CYTOCHROME P450"/>
    <property type="match status" value="1"/>
</dbReference>
<dbReference type="InterPro" id="IPR036396">
    <property type="entry name" value="Cyt_P450_sf"/>
</dbReference>
<evidence type="ECO:0000256" key="4">
    <source>
        <dbReference type="ARBA" id="ARBA00023002"/>
    </source>
</evidence>
<dbReference type="GO" id="GO:0005506">
    <property type="term" value="F:iron ion binding"/>
    <property type="evidence" value="ECO:0007669"/>
    <property type="project" value="InterPro"/>
</dbReference>
<dbReference type="InterPro" id="IPR002403">
    <property type="entry name" value="Cyt_P450_E_grp-IV"/>
</dbReference>
<dbReference type="GO" id="GO:0004497">
    <property type="term" value="F:monooxygenase activity"/>
    <property type="evidence" value="ECO:0007669"/>
    <property type="project" value="InterPro"/>
</dbReference>
<evidence type="ECO:0000256" key="6">
    <source>
        <dbReference type="PIRSR" id="PIRSR602403-1"/>
    </source>
</evidence>
<dbReference type="AlphaFoldDB" id="A0A166DZX0"/>
<name>A0A166DZX0_9AGAM</name>